<dbReference type="InterPro" id="IPR051248">
    <property type="entry name" value="UPF0507/Ank_repeat_27"/>
</dbReference>
<dbReference type="EMBL" id="JAHRIP010062930">
    <property type="protein sequence ID" value="MEQ2305423.1"/>
    <property type="molecule type" value="Genomic_DNA"/>
</dbReference>
<reference evidence="2 3" key="1">
    <citation type="submission" date="2021-06" db="EMBL/GenBank/DDBJ databases">
        <authorList>
            <person name="Palmer J.M."/>
        </authorList>
    </citation>
    <scope>NUCLEOTIDE SEQUENCE [LARGE SCALE GENOMIC DNA]</scope>
    <source>
        <strain evidence="2 3">AS_MEX2019</strain>
        <tissue evidence="2">Muscle</tissue>
    </source>
</reference>
<dbReference type="InterPro" id="IPR037191">
    <property type="entry name" value="VPS9_dom_sf"/>
</dbReference>
<accession>A0ABV0ZGR0</accession>
<dbReference type="SUPFAM" id="SSF109993">
    <property type="entry name" value="VPS9 domain"/>
    <property type="match status" value="1"/>
</dbReference>
<evidence type="ECO:0000313" key="2">
    <source>
        <dbReference type="EMBL" id="MEQ2305423.1"/>
    </source>
</evidence>
<keyword evidence="3" id="KW-1185">Reference proteome</keyword>
<evidence type="ECO:0000313" key="3">
    <source>
        <dbReference type="Proteomes" id="UP001469553"/>
    </source>
</evidence>
<dbReference type="Proteomes" id="UP001469553">
    <property type="component" value="Unassembled WGS sequence"/>
</dbReference>
<dbReference type="PANTHER" id="PTHR24170">
    <property type="entry name" value="ANKYRIN REPEAT DOMAIN-CONTAINING PROTEIN 27"/>
    <property type="match status" value="1"/>
</dbReference>
<dbReference type="PROSITE" id="PS51205">
    <property type="entry name" value="VPS9"/>
    <property type="match status" value="1"/>
</dbReference>
<proteinExistence type="predicted"/>
<feature type="domain" description="VPS9" evidence="1">
    <location>
        <begin position="1"/>
        <end position="43"/>
    </location>
</feature>
<gene>
    <name evidence="2" type="ORF">AMECASPLE_037679</name>
</gene>
<dbReference type="Gene3D" id="1.20.1050.80">
    <property type="entry name" value="VPS9 domain"/>
    <property type="match status" value="1"/>
</dbReference>
<dbReference type="InterPro" id="IPR003123">
    <property type="entry name" value="VPS9"/>
</dbReference>
<dbReference type="Pfam" id="PF02204">
    <property type="entry name" value="VPS9"/>
    <property type="match status" value="1"/>
</dbReference>
<protein>
    <recommendedName>
        <fullName evidence="1">VPS9 domain-containing protein</fullName>
    </recommendedName>
</protein>
<name>A0ABV0ZGR0_9TELE</name>
<evidence type="ECO:0000259" key="1">
    <source>
        <dbReference type="PROSITE" id="PS51205"/>
    </source>
</evidence>
<dbReference type="PANTHER" id="PTHR24170:SF2">
    <property type="entry name" value="ANKYRIN REPEAT DOMAIN-CONTAINING PROTEIN 27"/>
    <property type="match status" value="1"/>
</dbReference>
<organism evidence="2 3">
    <name type="scientific">Ameca splendens</name>
    <dbReference type="NCBI Taxonomy" id="208324"/>
    <lineage>
        <taxon>Eukaryota</taxon>
        <taxon>Metazoa</taxon>
        <taxon>Chordata</taxon>
        <taxon>Craniata</taxon>
        <taxon>Vertebrata</taxon>
        <taxon>Euteleostomi</taxon>
        <taxon>Actinopterygii</taxon>
        <taxon>Neopterygii</taxon>
        <taxon>Teleostei</taxon>
        <taxon>Neoteleostei</taxon>
        <taxon>Acanthomorphata</taxon>
        <taxon>Ovalentaria</taxon>
        <taxon>Atherinomorphae</taxon>
        <taxon>Cyprinodontiformes</taxon>
        <taxon>Goodeidae</taxon>
        <taxon>Ameca</taxon>
    </lineage>
</organism>
<sequence>MANLSYMRNFCFSNSSKNELSYCLSTFEAAVEYINLGKLQNTCSVTGELSDKALFKERMSLLTQNMASPIYCLFEVSCSSVKCLGECNLVCNYNTLYCNPHVFSRDLSGMVKISVSSIQFNSNSKILY</sequence>
<comment type="caution">
    <text evidence="2">The sequence shown here is derived from an EMBL/GenBank/DDBJ whole genome shotgun (WGS) entry which is preliminary data.</text>
</comment>